<name>G2GYP1_9ENTR</name>
<evidence type="ECO:0000313" key="2">
    <source>
        <dbReference type="Proteomes" id="UP000004116"/>
    </source>
</evidence>
<reference evidence="1 2" key="1">
    <citation type="journal article" date="2012" name="Genome Res.">
        <title>Genomic basis of endosymbiont-conferred protection against an insect parasitoid.</title>
        <authorList>
            <person name="Hansen A.K."/>
            <person name="Vorburger C."/>
            <person name="Moran N.A."/>
        </authorList>
    </citation>
    <scope>NUCLEOTIDE SEQUENCE [LARGE SCALE GENOMIC DNA]</scope>
    <source>
        <strain evidence="2">R5.15</strain>
    </source>
</reference>
<accession>G2GYP1</accession>
<keyword evidence="2" id="KW-1185">Reference proteome</keyword>
<proteinExistence type="predicted"/>
<dbReference type="EMBL" id="AGCA01000234">
    <property type="protein sequence ID" value="EGY29137.1"/>
    <property type="molecule type" value="Genomic_DNA"/>
</dbReference>
<sequence>MLAKIDEEIKNILIKLQNRDDPSELKIFSKYRPEVIDQAVKNNGYKINTEGAFYRTDISGAFRGAIHCPQELTEENAKQSIRNYQHRDYCSSNEAFLSQPVNEPYLNCSSHICADQAPIHLLSIFMHKKYQIF</sequence>
<dbReference type="Proteomes" id="UP000004116">
    <property type="component" value="Unassembled WGS sequence"/>
</dbReference>
<gene>
    <name evidence="1" type="ORF">Rin_00009010</name>
</gene>
<dbReference type="RefSeq" id="WP_006706581.1">
    <property type="nucleotide sequence ID" value="NZ_AGCA01000234.1"/>
</dbReference>
<organism evidence="1 2">
    <name type="scientific">Candidatus Regiella insecticola 5.15</name>
    <dbReference type="NCBI Taxonomy" id="1005043"/>
    <lineage>
        <taxon>Bacteria</taxon>
        <taxon>Pseudomonadati</taxon>
        <taxon>Pseudomonadota</taxon>
        <taxon>Gammaproteobacteria</taxon>
        <taxon>Enterobacterales</taxon>
        <taxon>Enterobacteriaceae</taxon>
        <taxon>aphid secondary symbionts</taxon>
        <taxon>Candidatus Regiella</taxon>
    </lineage>
</organism>
<dbReference type="AlphaFoldDB" id="G2GYP1"/>
<evidence type="ECO:0000313" key="1">
    <source>
        <dbReference type="EMBL" id="EGY29137.1"/>
    </source>
</evidence>
<protein>
    <submittedName>
        <fullName evidence="1">Uncharacterized protein</fullName>
    </submittedName>
</protein>
<comment type="caution">
    <text evidence="1">The sequence shown here is derived from an EMBL/GenBank/DDBJ whole genome shotgun (WGS) entry which is preliminary data.</text>
</comment>